<gene>
    <name evidence="2" type="primary">Necator_chrV.g19712</name>
    <name evidence="2" type="ORF">RB195_014920</name>
</gene>
<dbReference type="SUPFAM" id="SSF81321">
    <property type="entry name" value="Family A G protein-coupled receptor-like"/>
    <property type="match status" value="1"/>
</dbReference>
<keyword evidence="1" id="KW-0812">Transmembrane</keyword>
<feature type="transmembrane region" description="Helical" evidence="1">
    <location>
        <begin position="23"/>
        <end position="48"/>
    </location>
</feature>
<feature type="transmembrane region" description="Helical" evidence="1">
    <location>
        <begin position="68"/>
        <end position="90"/>
    </location>
</feature>
<name>A0ABR1E2A4_NECAM</name>
<feature type="transmembrane region" description="Helical" evidence="1">
    <location>
        <begin position="195"/>
        <end position="215"/>
    </location>
</feature>
<dbReference type="EMBL" id="JAVFWL010000005">
    <property type="protein sequence ID" value="KAK6756786.1"/>
    <property type="molecule type" value="Genomic_DNA"/>
</dbReference>
<keyword evidence="1" id="KW-0472">Membrane</keyword>
<sequence>MDVEVDACLAKSRKIPDSSRSDTVMIILATPNTLGFWGYLFSSFAFAGYRFGIFMSKNLSERTGIVKFLIIFPWILTTIFTIGSVAIGCYKRFNRFALLYTYSCSYCNILPGMSYTDVNFYGGQVLPLMMVVSYAIIVISVYRNRRIHGAIQRRQCLVDARLAFQFIIICLSQYLAAFLFYIVPKMSAGADWGVLVTNSIGTINVSVNPIVLLLWNQQIRSSIATTLGRWRGTQKIVNVTVTQMINTIDVVWKLDEKQTVRGVDYEYEGGFRLTLQIRPGKRREPLYFLRNSDEGDSSDSVAVSELRLRC</sequence>
<dbReference type="PANTHER" id="PTHR22718:SF25">
    <property type="entry name" value="G-PROTEIN COUPLED RECEPTORS FAMILY 1 PROFILE DOMAIN-CONTAINING PROTEIN"/>
    <property type="match status" value="1"/>
</dbReference>
<organism evidence="2 3">
    <name type="scientific">Necator americanus</name>
    <name type="common">Human hookworm</name>
    <dbReference type="NCBI Taxonomy" id="51031"/>
    <lineage>
        <taxon>Eukaryota</taxon>
        <taxon>Metazoa</taxon>
        <taxon>Ecdysozoa</taxon>
        <taxon>Nematoda</taxon>
        <taxon>Chromadorea</taxon>
        <taxon>Rhabditida</taxon>
        <taxon>Rhabditina</taxon>
        <taxon>Rhabditomorpha</taxon>
        <taxon>Strongyloidea</taxon>
        <taxon>Ancylostomatidae</taxon>
        <taxon>Bunostominae</taxon>
        <taxon>Necator</taxon>
    </lineage>
</organism>
<dbReference type="PANTHER" id="PTHR22718">
    <property type="entry name" value="SERPENTINE RECEPTOR, CLASS X"/>
    <property type="match status" value="1"/>
</dbReference>
<dbReference type="Gene3D" id="1.20.1070.10">
    <property type="entry name" value="Rhodopsin 7-helix transmembrane proteins"/>
    <property type="match status" value="1"/>
</dbReference>
<feature type="transmembrane region" description="Helical" evidence="1">
    <location>
        <begin position="162"/>
        <end position="183"/>
    </location>
</feature>
<evidence type="ECO:0008006" key="4">
    <source>
        <dbReference type="Google" id="ProtNLM"/>
    </source>
</evidence>
<evidence type="ECO:0000256" key="1">
    <source>
        <dbReference type="SAM" id="Phobius"/>
    </source>
</evidence>
<proteinExistence type="predicted"/>
<keyword evidence="1" id="KW-1133">Transmembrane helix</keyword>
<evidence type="ECO:0000313" key="2">
    <source>
        <dbReference type="EMBL" id="KAK6756786.1"/>
    </source>
</evidence>
<keyword evidence="3" id="KW-1185">Reference proteome</keyword>
<accession>A0ABR1E2A4</accession>
<dbReference type="Proteomes" id="UP001303046">
    <property type="component" value="Unassembled WGS sequence"/>
</dbReference>
<reference evidence="2 3" key="1">
    <citation type="submission" date="2023-08" db="EMBL/GenBank/DDBJ databases">
        <title>A Necator americanus chromosomal reference genome.</title>
        <authorList>
            <person name="Ilik V."/>
            <person name="Petrzelkova K.J."/>
            <person name="Pardy F."/>
            <person name="Fuh T."/>
            <person name="Niatou-Singa F.S."/>
            <person name="Gouil Q."/>
            <person name="Baker L."/>
            <person name="Ritchie M.E."/>
            <person name="Jex A.R."/>
            <person name="Gazzola D."/>
            <person name="Li H."/>
            <person name="Toshio Fujiwara R."/>
            <person name="Zhan B."/>
            <person name="Aroian R.V."/>
            <person name="Pafco B."/>
            <person name="Schwarz E.M."/>
        </authorList>
    </citation>
    <scope>NUCLEOTIDE SEQUENCE [LARGE SCALE GENOMIC DNA]</scope>
    <source>
        <strain evidence="2 3">Aroian</strain>
        <tissue evidence="2">Whole animal</tissue>
    </source>
</reference>
<evidence type="ECO:0000313" key="3">
    <source>
        <dbReference type="Proteomes" id="UP001303046"/>
    </source>
</evidence>
<comment type="caution">
    <text evidence="2">The sequence shown here is derived from an EMBL/GenBank/DDBJ whole genome shotgun (WGS) entry which is preliminary data.</text>
</comment>
<feature type="transmembrane region" description="Helical" evidence="1">
    <location>
        <begin position="121"/>
        <end position="142"/>
    </location>
</feature>
<protein>
    <recommendedName>
        <fullName evidence="4">7TM GPCR serpentine receptor class x (Srx) domain-containing protein</fullName>
    </recommendedName>
</protein>